<dbReference type="InterPro" id="IPR036390">
    <property type="entry name" value="WH_DNA-bd_sf"/>
</dbReference>
<dbReference type="PANTHER" id="PTHR33164">
    <property type="entry name" value="TRANSCRIPTIONAL REGULATOR, MARR FAMILY"/>
    <property type="match status" value="1"/>
</dbReference>
<accession>A0ABV6MAQ2</accession>
<keyword evidence="3" id="KW-1185">Reference proteome</keyword>
<dbReference type="EMBL" id="JBHLUH010000060">
    <property type="protein sequence ID" value="MFC0531498.1"/>
    <property type="molecule type" value="Genomic_DNA"/>
</dbReference>
<dbReference type="InterPro" id="IPR000835">
    <property type="entry name" value="HTH_MarR-typ"/>
</dbReference>
<dbReference type="Gene3D" id="1.10.10.10">
    <property type="entry name" value="Winged helix-like DNA-binding domain superfamily/Winged helix DNA-binding domain"/>
    <property type="match status" value="1"/>
</dbReference>
<gene>
    <name evidence="2" type="ORF">ACFFIA_28020</name>
</gene>
<evidence type="ECO:0000313" key="3">
    <source>
        <dbReference type="Proteomes" id="UP001589867"/>
    </source>
</evidence>
<organism evidence="2 3">
    <name type="scientific">Phytohabitans kaempferiae</name>
    <dbReference type="NCBI Taxonomy" id="1620943"/>
    <lineage>
        <taxon>Bacteria</taxon>
        <taxon>Bacillati</taxon>
        <taxon>Actinomycetota</taxon>
        <taxon>Actinomycetes</taxon>
        <taxon>Micromonosporales</taxon>
        <taxon>Micromonosporaceae</taxon>
    </lineage>
</organism>
<dbReference type="PRINTS" id="PR00598">
    <property type="entry name" value="HTHMARR"/>
</dbReference>
<name>A0ABV6MAQ2_9ACTN</name>
<dbReference type="Pfam" id="PF01047">
    <property type="entry name" value="MarR"/>
    <property type="match status" value="1"/>
</dbReference>
<protein>
    <submittedName>
        <fullName evidence="2">MarR family winged helix-turn-helix transcriptional regulator</fullName>
    </submittedName>
</protein>
<reference evidence="2 3" key="1">
    <citation type="submission" date="2024-09" db="EMBL/GenBank/DDBJ databases">
        <authorList>
            <person name="Sun Q."/>
            <person name="Mori K."/>
        </authorList>
    </citation>
    <scope>NUCLEOTIDE SEQUENCE [LARGE SCALE GENOMIC DNA]</scope>
    <source>
        <strain evidence="2 3">TBRC 3947</strain>
    </source>
</reference>
<dbReference type="InterPro" id="IPR039422">
    <property type="entry name" value="MarR/SlyA-like"/>
</dbReference>
<dbReference type="RefSeq" id="WP_377256017.1">
    <property type="nucleotide sequence ID" value="NZ_JBHLUH010000060.1"/>
</dbReference>
<evidence type="ECO:0000259" key="1">
    <source>
        <dbReference type="PROSITE" id="PS50995"/>
    </source>
</evidence>
<dbReference type="InterPro" id="IPR036388">
    <property type="entry name" value="WH-like_DNA-bd_sf"/>
</dbReference>
<dbReference type="SUPFAM" id="SSF46785">
    <property type="entry name" value="Winged helix' DNA-binding domain"/>
    <property type="match status" value="1"/>
</dbReference>
<comment type="caution">
    <text evidence="2">The sequence shown here is derived from an EMBL/GenBank/DDBJ whole genome shotgun (WGS) entry which is preliminary data.</text>
</comment>
<dbReference type="PROSITE" id="PS50995">
    <property type="entry name" value="HTH_MARR_2"/>
    <property type="match status" value="1"/>
</dbReference>
<dbReference type="Proteomes" id="UP001589867">
    <property type="component" value="Unassembled WGS sequence"/>
</dbReference>
<dbReference type="PANTHER" id="PTHR33164:SF57">
    <property type="entry name" value="MARR-FAMILY TRANSCRIPTIONAL REGULATOR"/>
    <property type="match status" value="1"/>
</dbReference>
<proteinExistence type="predicted"/>
<feature type="domain" description="HTH marR-type" evidence="1">
    <location>
        <begin position="26"/>
        <end position="154"/>
    </location>
</feature>
<sequence length="156" mass="16753">MTQTAPGPARTSPVAFFAQLVETRPDIALCRTTTKVTKGSERHYTDRPVNVGGHLVLTMLAAVGPCSQQELSEGLRIDRSVMVGCVDGLERAGLVSRERNATDRRAYDVTITAAGRRALAEADGALPDLLDGAFGALSPAERRQLVRLLRKVLELG</sequence>
<dbReference type="SMART" id="SM00347">
    <property type="entry name" value="HTH_MARR"/>
    <property type="match status" value="1"/>
</dbReference>
<evidence type="ECO:0000313" key="2">
    <source>
        <dbReference type="EMBL" id="MFC0531498.1"/>
    </source>
</evidence>